<dbReference type="EMBL" id="ASXJ01000005">
    <property type="protein sequence ID" value="ERM03656.1"/>
    <property type="molecule type" value="Genomic_DNA"/>
</dbReference>
<evidence type="ECO:0000256" key="3">
    <source>
        <dbReference type="ARBA" id="ARBA00023125"/>
    </source>
</evidence>
<dbReference type="PROSITE" id="PS50931">
    <property type="entry name" value="HTH_LYSR"/>
    <property type="match status" value="1"/>
</dbReference>
<dbReference type="InterPro" id="IPR050176">
    <property type="entry name" value="LTTR"/>
</dbReference>
<dbReference type="Pfam" id="PF00126">
    <property type="entry name" value="HTH_1"/>
    <property type="match status" value="1"/>
</dbReference>
<dbReference type="GO" id="GO:0003677">
    <property type="term" value="F:DNA binding"/>
    <property type="evidence" value="ECO:0007669"/>
    <property type="project" value="UniProtKB-KW"/>
</dbReference>
<proteinExistence type="inferred from homology"/>
<evidence type="ECO:0000313" key="7">
    <source>
        <dbReference type="EMBL" id="ERM03656.1"/>
    </source>
</evidence>
<keyword evidence="4" id="KW-0804">Transcription</keyword>
<dbReference type="InterPro" id="IPR036388">
    <property type="entry name" value="WH-like_DNA-bd_sf"/>
</dbReference>
<organism evidence="7 8">
    <name type="scientific">Brucella intermedia 229E</name>
    <dbReference type="NCBI Taxonomy" id="1337887"/>
    <lineage>
        <taxon>Bacteria</taxon>
        <taxon>Pseudomonadati</taxon>
        <taxon>Pseudomonadota</taxon>
        <taxon>Alphaproteobacteria</taxon>
        <taxon>Hyphomicrobiales</taxon>
        <taxon>Brucellaceae</taxon>
        <taxon>Brucella/Ochrobactrum group</taxon>
        <taxon>Brucella</taxon>
    </lineage>
</organism>
<dbReference type="Proteomes" id="UP000016842">
    <property type="component" value="Unassembled WGS sequence"/>
</dbReference>
<dbReference type="PANTHER" id="PTHR30579:SF7">
    <property type="entry name" value="HTH-TYPE TRANSCRIPTIONAL REGULATOR LRHA-RELATED"/>
    <property type="match status" value="1"/>
</dbReference>
<dbReference type="SUPFAM" id="SSF46785">
    <property type="entry name" value="Winged helix' DNA-binding domain"/>
    <property type="match status" value="1"/>
</dbReference>
<dbReference type="SUPFAM" id="SSF53850">
    <property type="entry name" value="Periplasmic binding protein-like II"/>
    <property type="match status" value="1"/>
</dbReference>
<dbReference type="FunFam" id="1.10.10.10:FF:000001">
    <property type="entry name" value="LysR family transcriptional regulator"/>
    <property type="match status" value="1"/>
</dbReference>
<evidence type="ECO:0000256" key="2">
    <source>
        <dbReference type="ARBA" id="ARBA00023015"/>
    </source>
</evidence>
<evidence type="ECO:0000256" key="4">
    <source>
        <dbReference type="ARBA" id="ARBA00023163"/>
    </source>
</evidence>
<keyword evidence="3" id="KW-0238">DNA-binding</keyword>
<dbReference type="AlphaFoldDB" id="U4VLG4"/>
<gene>
    <name evidence="7" type="ORF">Q644_00610</name>
</gene>
<dbReference type="Pfam" id="PF03466">
    <property type="entry name" value="LysR_substrate"/>
    <property type="match status" value="1"/>
</dbReference>
<dbReference type="InterPro" id="IPR005119">
    <property type="entry name" value="LysR_subst-bd"/>
</dbReference>
<dbReference type="Gene3D" id="3.40.190.10">
    <property type="entry name" value="Periplasmic binding protein-like II"/>
    <property type="match status" value="2"/>
</dbReference>
<evidence type="ECO:0000259" key="6">
    <source>
        <dbReference type="PROSITE" id="PS50931"/>
    </source>
</evidence>
<evidence type="ECO:0000256" key="1">
    <source>
        <dbReference type="ARBA" id="ARBA00009437"/>
    </source>
</evidence>
<evidence type="ECO:0000256" key="5">
    <source>
        <dbReference type="SAM" id="MobiDB-lite"/>
    </source>
</evidence>
<dbReference type="Gene3D" id="1.10.10.10">
    <property type="entry name" value="Winged helix-like DNA-binding domain superfamily/Winged helix DNA-binding domain"/>
    <property type="match status" value="1"/>
</dbReference>
<sequence>MKSLDIDALQAFVLAAEMKSFTRAAEALDTTQAAVSLKIRRIEDTLGRRLLDRTPRRVALSMDGEAFLPHARALLCKHEEAVSCFGSASRRLVVGISHHLVGSDLPLLLKRLSTAQPGIILELHLSSSRKTLEEFDNGALDAAIILQHGNGRRGGEIIHSEEFSWMASRNTRRDPRSPCDLQPSRNLAA</sequence>
<dbReference type="PRINTS" id="PR00039">
    <property type="entry name" value="HTHLYSR"/>
</dbReference>
<reference evidence="7 8" key="1">
    <citation type="journal article" date="2014" name="FEMS Microbiol. Lett.">
        <title>Genome sequencing analysis reveals virulence-related gene content of Ochrobactrum intermedium strain 229E, a urease-positive strain isolated from the human gastric niche.</title>
        <authorList>
            <person name="Kulkarni G.J."/>
            <person name="Shetty S."/>
            <person name="Dharne M.S."/>
            <person name="Shouche Y.S."/>
        </authorList>
    </citation>
    <scope>NUCLEOTIDE SEQUENCE [LARGE SCALE GENOMIC DNA]</scope>
    <source>
        <strain evidence="7 8">229E</strain>
    </source>
</reference>
<dbReference type="InterPro" id="IPR036390">
    <property type="entry name" value="WH_DNA-bd_sf"/>
</dbReference>
<keyword evidence="2" id="KW-0805">Transcription regulation</keyword>
<protein>
    <recommendedName>
        <fullName evidence="6">HTH lysR-type domain-containing protein</fullName>
    </recommendedName>
</protein>
<dbReference type="InterPro" id="IPR000847">
    <property type="entry name" value="LysR_HTH_N"/>
</dbReference>
<dbReference type="PANTHER" id="PTHR30579">
    <property type="entry name" value="TRANSCRIPTIONAL REGULATOR"/>
    <property type="match status" value="1"/>
</dbReference>
<evidence type="ECO:0000313" key="8">
    <source>
        <dbReference type="Proteomes" id="UP000016842"/>
    </source>
</evidence>
<feature type="region of interest" description="Disordered" evidence="5">
    <location>
        <begin position="169"/>
        <end position="189"/>
    </location>
</feature>
<comment type="caution">
    <text evidence="7">The sequence shown here is derived from an EMBL/GenBank/DDBJ whole genome shotgun (WGS) entry which is preliminary data.</text>
</comment>
<accession>U4VLG4</accession>
<comment type="similarity">
    <text evidence="1">Belongs to the LysR transcriptional regulatory family.</text>
</comment>
<dbReference type="GO" id="GO:0003700">
    <property type="term" value="F:DNA-binding transcription factor activity"/>
    <property type="evidence" value="ECO:0007669"/>
    <property type="project" value="InterPro"/>
</dbReference>
<feature type="domain" description="HTH lysR-type" evidence="6">
    <location>
        <begin position="4"/>
        <end position="61"/>
    </location>
</feature>
<name>U4VLG4_9HYPH</name>